<keyword evidence="8" id="KW-0288">FMN</keyword>
<gene>
    <name evidence="17" type="ORF">UFOPK1410_00039</name>
</gene>
<dbReference type="EC" id="2.7.1.26" evidence="4"/>
<dbReference type="InterPro" id="IPR015865">
    <property type="entry name" value="Riboflavin_kinase_bac/euk"/>
</dbReference>
<proteinExistence type="inferred from homology"/>
<evidence type="ECO:0000256" key="10">
    <source>
        <dbReference type="ARBA" id="ARBA00022695"/>
    </source>
</evidence>
<dbReference type="InterPro" id="IPR023468">
    <property type="entry name" value="Riboflavin_kinase"/>
</dbReference>
<comment type="pathway">
    <text evidence="2">Cofactor biosynthesis; FMN biosynthesis; FMN from riboflavin (ATP route): step 1/1.</text>
</comment>
<keyword evidence="11" id="KW-0547">Nucleotide-binding</keyword>
<evidence type="ECO:0000256" key="4">
    <source>
        <dbReference type="ARBA" id="ARBA00012105"/>
    </source>
</evidence>
<evidence type="ECO:0000256" key="12">
    <source>
        <dbReference type="ARBA" id="ARBA00022777"/>
    </source>
</evidence>
<keyword evidence="10" id="KW-0548">Nucleotidyltransferase</keyword>
<dbReference type="SUPFAM" id="SSF52374">
    <property type="entry name" value="Nucleotidylyl transferase"/>
    <property type="match status" value="1"/>
</dbReference>
<keyword evidence="12" id="KW-0418">Kinase</keyword>
<dbReference type="GO" id="GO:0006747">
    <property type="term" value="P:FAD biosynthetic process"/>
    <property type="evidence" value="ECO:0007669"/>
    <property type="project" value="UniProtKB-UniPathway"/>
</dbReference>
<protein>
    <recommendedName>
        <fullName evidence="6">Bifunctional riboflavin kinase/FMN adenylyltransferase</fullName>
        <ecNumber evidence="4">2.7.1.26</ecNumber>
        <ecNumber evidence="5">2.7.7.2</ecNumber>
    </recommendedName>
</protein>
<dbReference type="InterPro" id="IPR015864">
    <property type="entry name" value="FAD_synthase"/>
</dbReference>
<organism evidence="17">
    <name type="scientific">freshwater metagenome</name>
    <dbReference type="NCBI Taxonomy" id="449393"/>
    <lineage>
        <taxon>unclassified sequences</taxon>
        <taxon>metagenomes</taxon>
        <taxon>ecological metagenomes</taxon>
    </lineage>
</organism>
<evidence type="ECO:0000256" key="2">
    <source>
        <dbReference type="ARBA" id="ARBA00005201"/>
    </source>
</evidence>
<dbReference type="AlphaFoldDB" id="A0A6J6AWX5"/>
<dbReference type="FunFam" id="3.40.50.620:FF:000021">
    <property type="entry name" value="Riboflavin biosynthesis protein"/>
    <property type="match status" value="1"/>
</dbReference>
<dbReference type="PIRSF" id="PIRSF004491">
    <property type="entry name" value="FAD_Synth"/>
    <property type="match status" value="1"/>
</dbReference>
<dbReference type="PANTHER" id="PTHR22749:SF6">
    <property type="entry name" value="RIBOFLAVIN KINASE"/>
    <property type="match status" value="1"/>
</dbReference>
<dbReference type="GO" id="GO:0009398">
    <property type="term" value="P:FMN biosynthetic process"/>
    <property type="evidence" value="ECO:0007669"/>
    <property type="project" value="UniProtKB-UniPathway"/>
</dbReference>
<dbReference type="UniPathway" id="UPA00277">
    <property type="reaction ID" value="UER00407"/>
</dbReference>
<evidence type="ECO:0000313" key="17">
    <source>
        <dbReference type="EMBL" id="CAB4531035.1"/>
    </source>
</evidence>
<name>A0A6J6AWX5_9ZZZZ</name>
<comment type="similarity">
    <text evidence="3">Belongs to the RibF family.</text>
</comment>
<evidence type="ECO:0000256" key="11">
    <source>
        <dbReference type="ARBA" id="ARBA00022741"/>
    </source>
</evidence>
<dbReference type="EC" id="2.7.7.2" evidence="5"/>
<dbReference type="InterPro" id="IPR002606">
    <property type="entry name" value="Riboflavin_kinase_bac"/>
</dbReference>
<dbReference type="Gene3D" id="2.40.30.30">
    <property type="entry name" value="Riboflavin kinase-like"/>
    <property type="match status" value="1"/>
</dbReference>
<evidence type="ECO:0000256" key="1">
    <source>
        <dbReference type="ARBA" id="ARBA00004726"/>
    </source>
</evidence>
<dbReference type="CDD" id="cd02064">
    <property type="entry name" value="FAD_synthetase_N"/>
    <property type="match status" value="1"/>
</dbReference>
<dbReference type="EMBL" id="CAEZSH010000002">
    <property type="protein sequence ID" value="CAB4531035.1"/>
    <property type="molecule type" value="Genomic_DNA"/>
</dbReference>
<evidence type="ECO:0000256" key="7">
    <source>
        <dbReference type="ARBA" id="ARBA00022630"/>
    </source>
</evidence>
<dbReference type="NCBIfam" id="TIGR00083">
    <property type="entry name" value="ribF"/>
    <property type="match status" value="1"/>
</dbReference>
<keyword evidence="9" id="KW-0808">Transferase</keyword>
<keyword evidence="15" id="KW-0511">Multifunctional enzyme</keyword>
<reference evidence="17" key="1">
    <citation type="submission" date="2020-05" db="EMBL/GenBank/DDBJ databases">
        <authorList>
            <person name="Chiriac C."/>
            <person name="Salcher M."/>
            <person name="Ghai R."/>
            <person name="Kavagutti S V."/>
        </authorList>
    </citation>
    <scope>NUCLEOTIDE SEQUENCE</scope>
</reference>
<keyword evidence="7" id="KW-0285">Flavoprotein</keyword>
<sequence>MNTWLKVSDIPSDLAETAVTIGKFDAIHLGHQALLAELLDVAEDAMLAPVVLSFANHPNSVLNPENVPLPVIGPNQRAYLLEEAGVEGVLSLEFDAELAGLSAETFVTRYLVDALKAKAVIVGQGFRFGAGGAGTVDTLRELGSKHGFTVREVAPVLLDGAVVSTTLVRNALDAGDVVLASEMLGRNHTTMGHIEHGLKIGRQIGFPTANMERSAEGYLPLDGVYAGWLYAGTERYPAALSVGINETFQAVPRLIEAHILDRDDVDLYDKLVTLEYVDFVRASAKFDGVESLVAEINRDLDKIRQRLGL</sequence>
<evidence type="ECO:0000256" key="9">
    <source>
        <dbReference type="ARBA" id="ARBA00022679"/>
    </source>
</evidence>
<evidence type="ECO:0000256" key="15">
    <source>
        <dbReference type="ARBA" id="ARBA00023268"/>
    </source>
</evidence>
<dbReference type="Gene3D" id="3.40.50.620">
    <property type="entry name" value="HUPs"/>
    <property type="match status" value="1"/>
</dbReference>
<dbReference type="PANTHER" id="PTHR22749">
    <property type="entry name" value="RIBOFLAVIN KINASE/FMN ADENYLYLTRANSFERASE"/>
    <property type="match status" value="1"/>
</dbReference>
<evidence type="ECO:0000256" key="5">
    <source>
        <dbReference type="ARBA" id="ARBA00012393"/>
    </source>
</evidence>
<evidence type="ECO:0000256" key="14">
    <source>
        <dbReference type="ARBA" id="ARBA00022840"/>
    </source>
</evidence>
<dbReference type="InterPro" id="IPR014729">
    <property type="entry name" value="Rossmann-like_a/b/a_fold"/>
</dbReference>
<dbReference type="Pfam" id="PF06574">
    <property type="entry name" value="FAD_syn"/>
    <property type="match status" value="1"/>
</dbReference>
<accession>A0A6J6AWX5</accession>
<dbReference type="GO" id="GO:0005524">
    <property type="term" value="F:ATP binding"/>
    <property type="evidence" value="ECO:0007669"/>
    <property type="project" value="UniProtKB-KW"/>
</dbReference>
<keyword evidence="13" id="KW-0274">FAD</keyword>
<comment type="pathway">
    <text evidence="1">Cofactor biosynthesis; FAD biosynthesis; FAD from FMN: step 1/1.</text>
</comment>
<dbReference type="InterPro" id="IPR023465">
    <property type="entry name" value="Riboflavin_kinase_dom_sf"/>
</dbReference>
<dbReference type="UniPathway" id="UPA00276">
    <property type="reaction ID" value="UER00406"/>
</dbReference>
<dbReference type="SUPFAM" id="SSF82114">
    <property type="entry name" value="Riboflavin kinase-like"/>
    <property type="match status" value="1"/>
</dbReference>
<dbReference type="GO" id="GO:0008531">
    <property type="term" value="F:riboflavin kinase activity"/>
    <property type="evidence" value="ECO:0007669"/>
    <property type="project" value="UniProtKB-EC"/>
</dbReference>
<dbReference type="NCBIfam" id="NF004160">
    <property type="entry name" value="PRK05627.1-3"/>
    <property type="match status" value="1"/>
</dbReference>
<evidence type="ECO:0000256" key="3">
    <source>
        <dbReference type="ARBA" id="ARBA00010214"/>
    </source>
</evidence>
<evidence type="ECO:0000256" key="13">
    <source>
        <dbReference type="ARBA" id="ARBA00022827"/>
    </source>
</evidence>
<evidence type="ECO:0000256" key="8">
    <source>
        <dbReference type="ARBA" id="ARBA00022643"/>
    </source>
</evidence>
<evidence type="ECO:0000256" key="6">
    <source>
        <dbReference type="ARBA" id="ARBA00018483"/>
    </source>
</evidence>
<dbReference type="Pfam" id="PF01687">
    <property type="entry name" value="Flavokinase"/>
    <property type="match status" value="1"/>
</dbReference>
<dbReference type="SMART" id="SM00904">
    <property type="entry name" value="Flavokinase"/>
    <property type="match status" value="1"/>
</dbReference>
<dbReference type="GO" id="GO:0009231">
    <property type="term" value="P:riboflavin biosynthetic process"/>
    <property type="evidence" value="ECO:0007669"/>
    <property type="project" value="InterPro"/>
</dbReference>
<evidence type="ECO:0000259" key="16">
    <source>
        <dbReference type="SMART" id="SM00904"/>
    </source>
</evidence>
<keyword evidence="14" id="KW-0067">ATP-binding</keyword>
<dbReference type="GO" id="GO:0003919">
    <property type="term" value="F:FMN adenylyltransferase activity"/>
    <property type="evidence" value="ECO:0007669"/>
    <property type="project" value="UniProtKB-EC"/>
</dbReference>
<feature type="domain" description="Riboflavin kinase" evidence="16">
    <location>
        <begin position="183"/>
        <end position="308"/>
    </location>
</feature>